<dbReference type="Proteomes" id="UP000616769">
    <property type="component" value="Unassembled WGS sequence"/>
</dbReference>
<dbReference type="VEuPathDB" id="VectorBase:SSCA004982"/>
<dbReference type="EMBL" id="JXLN01016863">
    <property type="protein sequence ID" value="KPM11287.1"/>
    <property type="molecule type" value="Genomic_DNA"/>
</dbReference>
<dbReference type="AlphaFoldDB" id="A0A132AK32"/>
<sequence length="403" mass="44412">MVCPSQSNASYMKRQDSLSSISSAESGGSRSSNSKPINTDQMMTPPVNFVLGGSPNTSPPGPGAIWDASGFVRSRRRSIPHQKYSPSFVNYHATAYQGIKGLHSNQYYSTSSKIDSPEIVTGKELSSLMQRPESPTSPTSSYYAHQMLRHSKTDPSISSNLYPLCPTSLNLNKCNNDGRLKAIHSSTRALNVHISPNSHLPTLPMSGSPGCGQYSSQTQACYGFAPNFSENKLVHRHHYSSPVVHPYSYAYHHHPHLQHMHQCCASASQVISPTSPSISHKSRMIFGQDGMNFKAPELSEETILDRSHVETLAKLNFVLALVDSIFELINDISNPISAALSEHPSDEIASEDQREKECLVLYFRCLRLLSQSLNLSQKEINSGRLFPSNNVRSGNNIFIVTCN</sequence>
<gene>
    <name evidence="2" type="ORF">QR98_0098570</name>
</gene>
<feature type="compositionally biased region" description="Polar residues" evidence="1">
    <location>
        <begin position="1"/>
        <end position="10"/>
    </location>
</feature>
<dbReference type="OrthoDB" id="346907at2759"/>
<reference evidence="2 3" key="1">
    <citation type="journal article" date="2015" name="Parasit. Vectors">
        <title>Draft genome of the scabies mite.</title>
        <authorList>
            <person name="Rider S.D.Jr."/>
            <person name="Morgan M.S."/>
            <person name="Arlian L.G."/>
        </authorList>
    </citation>
    <scope>NUCLEOTIDE SEQUENCE [LARGE SCALE GENOMIC DNA]</scope>
    <source>
        <strain evidence="2">Arlian Lab</strain>
    </source>
</reference>
<evidence type="ECO:0000313" key="2">
    <source>
        <dbReference type="EMBL" id="KPM11287.1"/>
    </source>
</evidence>
<evidence type="ECO:0000256" key="1">
    <source>
        <dbReference type="SAM" id="MobiDB-lite"/>
    </source>
</evidence>
<name>A0A132AK32_SARSC</name>
<comment type="caution">
    <text evidence="2">The sequence shown here is derived from an EMBL/GenBank/DDBJ whole genome shotgun (WGS) entry which is preliminary data.</text>
</comment>
<proteinExistence type="predicted"/>
<protein>
    <submittedName>
        <fullName evidence="2">Uncharacterized protein</fullName>
    </submittedName>
</protein>
<evidence type="ECO:0000313" key="3">
    <source>
        <dbReference type="Proteomes" id="UP000616769"/>
    </source>
</evidence>
<feature type="region of interest" description="Disordered" evidence="1">
    <location>
        <begin position="1"/>
        <end position="46"/>
    </location>
</feature>
<organism evidence="2 3">
    <name type="scientific">Sarcoptes scabiei</name>
    <name type="common">Itch mite</name>
    <name type="synonym">Acarus scabiei</name>
    <dbReference type="NCBI Taxonomy" id="52283"/>
    <lineage>
        <taxon>Eukaryota</taxon>
        <taxon>Metazoa</taxon>
        <taxon>Ecdysozoa</taxon>
        <taxon>Arthropoda</taxon>
        <taxon>Chelicerata</taxon>
        <taxon>Arachnida</taxon>
        <taxon>Acari</taxon>
        <taxon>Acariformes</taxon>
        <taxon>Sarcoptiformes</taxon>
        <taxon>Astigmata</taxon>
        <taxon>Psoroptidia</taxon>
        <taxon>Sarcoptoidea</taxon>
        <taxon>Sarcoptidae</taxon>
        <taxon>Sarcoptinae</taxon>
        <taxon>Sarcoptes</taxon>
    </lineage>
</organism>
<accession>A0A132AK32</accession>
<feature type="compositionally biased region" description="Low complexity" evidence="1">
    <location>
        <begin position="17"/>
        <end position="34"/>
    </location>
</feature>